<feature type="transmembrane region" description="Helical" evidence="1">
    <location>
        <begin position="12"/>
        <end position="33"/>
    </location>
</feature>
<dbReference type="Pfam" id="PF10096">
    <property type="entry name" value="DUF2334"/>
    <property type="match status" value="1"/>
</dbReference>
<gene>
    <name evidence="2" type="ORF">FYJ58_09265</name>
</gene>
<evidence type="ECO:0000256" key="1">
    <source>
        <dbReference type="SAM" id="Phobius"/>
    </source>
</evidence>
<sequence length="1254" mass="143904">MCKTKKPSQRAALFAVLIGILIMGITLFVPPVLGSADNGEYASIIEGNGLYKLDRGKKDEYFSYASVKYGVNQYYTEQKTNFSSQNLFIQVAKGLNWIFAKDKTTFDIRFYGCLLGLYLLGALYLIVEYMAGKFPKGKYLIAVSSILIFCDTAYLTWFLSFYPEGVIYPSLLMTIACILQLSTDYHRHSILFVLLIMSGGILVIISPKTMLWGSVVGGFFLLLLYGWKKKKYLKLFSKEKEKSCGIILAVLAVLSIGTGLIFQVLNGQIERTEQYHSMTKGMMMASQNPEETMDFFGINRSYSLLDGSSAYERYPAIDIQDKILEKDFYSKYGTGKILFYYFSHPDAFSKMIQLIVNQAYTIHSDTGGNYDREAGKEPGTKTDFFKVYSNLKEKYTPRALGFLLILIVLFWISNRKDWWSRVVFLYLVIAGLCVMLDVIVRTGVAGAARHLFFYNIIFDLLIFFLFSQLLEWLCERWKRKNHKKQIIELLGFSILMTGCKQDIRVQKIVKYAPVKEYSVNGEKDERETICYQFIRNQMMKNGGIYTGYLKTDGSRELAGGHEVLGESEGLMLRYAVQADDKELYREIKEYIASTLQQENYLSYRVDQEGTPMAVNACVDDLRIIRGLFEGGDQELALQYAKQLKSTNLKKGLLVDYYTADNKKSSDEMTLCYGDLIAMDYLAGQNEEWKEIQKKTEEVMLGGYLGDSFPFFQTRYQVKKKEYKSDTIFMVEALLTAYHLAEAGKCPQATIDWLEQTLNNGEVYGKYTITGEPVDKVESTAIYAICVLIGQQTGNKEIVQNASERLKSFQVMEKESEVYGAFADSATLSVHSFDNLMALLALRTTAVEKEQMTKESKMADTILICSKKERNLLEPLIKNCGKRSDYRSENEITREMVSSYKYVITTSETVGEKVPSGNKLFCIGTSKAIGIADQLNYHKMAYVSFAFHDFTQTEEKREQLFYVDHSVKGHCYGTMELMTDKGVPYSIVSGNFGYASYVKDKDLSTIALCCALRDFLEIPEIEGKFYVMIDEVYPFNNAKMLVKMGEELYENGIPYILRVMPVYDNLGYPEFKEWTKRLSYLQTKNGTIVLHEPVDTKETDLEEISLESKLMRAENSLKNGGVLLYPMETTPLRIDLDFLKRVKGKTRNFESFPVDTVLVLPVYDNAEEWEKSLEFLRDKWLTVADYRYNYKKEAPVYQEEKQKEYVYREKAEVSMKGFFDRSNKILLFLVGIAVAIFIIILINSRRIYKNKFRKR</sequence>
<dbReference type="SUPFAM" id="SSF48208">
    <property type="entry name" value="Six-hairpin glycosidases"/>
    <property type="match status" value="1"/>
</dbReference>
<feature type="transmembrane region" description="Helical" evidence="1">
    <location>
        <begin position="165"/>
        <end position="182"/>
    </location>
</feature>
<keyword evidence="1" id="KW-0472">Membrane</keyword>
<dbReference type="Gene3D" id="1.50.10.10">
    <property type="match status" value="1"/>
</dbReference>
<feature type="transmembrane region" description="Helical" evidence="1">
    <location>
        <begin position="424"/>
        <end position="445"/>
    </location>
</feature>
<feature type="transmembrane region" description="Helical" evidence="1">
    <location>
        <begin position="108"/>
        <end position="127"/>
    </location>
</feature>
<evidence type="ECO:0000313" key="2">
    <source>
        <dbReference type="EMBL" id="MSS64060.1"/>
    </source>
</evidence>
<organism evidence="2 3">
    <name type="scientific">Velocimicrobium porci</name>
    <dbReference type="NCBI Taxonomy" id="2606634"/>
    <lineage>
        <taxon>Bacteria</taxon>
        <taxon>Bacillati</taxon>
        <taxon>Bacillota</taxon>
        <taxon>Clostridia</taxon>
        <taxon>Lachnospirales</taxon>
        <taxon>Lachnospiraceae</taxon>
        <taxon>Velocimicrobium</taxon>
    </lineage>
</organism>
<feature type="transmembrane region" description="Helical" evidence="1">
    <location>
        <begin position="451"/>
        <end position="474"/>
    </location>
</feature>
<feature type="transmembrane region" description="Helical" evidence="1">
    <location>
        <begin position="189"/>
        <end position="205"/>
    </location>
</feature>
<evidence type="ECO:0000313" key="3">
    <source>
        <dbReference type="Proteomes" id="UP000482209"/>
    </source>
</evidence>
<keyword evidence="3" id="KW-1185">Reference proteome</keyword>
<feature type="transmembrane region" description="Helical" evidence="1">
    <location>
        <begin position="139"/>
        <end position="159"/>
    </location>
</feature>
<accession>A0A6L5XYX9</accession>
<proteinExistence type="predicted"/>
<keyword evidence="1" id="KW-1133">Transmembrane helix</keyword>
<dbReference type="InterPro" id="IPR012341">
    <property type="entry name" value="6hp_glycosidase-like_sf"/>
</dbReference>
<feature type="transmembrane region" description="Helical" evidence="1">
    <location>
        <begin position="395"/>
        <end position="412"/>
    </location>
</feature>
<dbReference type="InterPro" id="IPR008928">
    <property type="entry name" value="6-hairpin_glycosidase_sf"/>
</dbReference>
<dbReference type="InterPro" id="IPR018763">
    <property type="entry name" value="DUF2334"/>
</dbReference>
<feature type="transmembrane region" description="Helical" evidence="1">
    <location>
        <begin position="247"/>
        <end position="265"/>
    </location>
</feature>
<dbReference type="Proteomes" id="UP000482209">
    <property type="component" value="Unassembled WGS sequence"/>
</dbReference>
<dbReference type="GO" id="GO:0005975">
    <property type="term" value="P:carbohydrate metabolic process"/>
    <property type="evidence" value="ECO:0007669"/>
    <property type="project" value="InterPro"/>
</dbReference>
<feature type="transmembrane region" description="Helical" evidence="1">
    <location>
        <begin position="1224"/>
        <end position="1243"/>
    </location>
</feature>
<comment type="caution">
    <text evidence="2">The sequence shown here is derived from an EMBL/GenBank/DDBJ whole genome shotgun (WGS) entry which is preliminary data.</text>
</comment>
<dbReference type="EMBL" id="VUMT01000013">
    <property type="protein sequence ID" value="MSS64060.1"/>
    <property type="molecule type" value="Genomic_DNA"/>
</dbReference>
<keyword evidence="1" id="KW-0812">Transmembrane</keyword>
<dbReference type="RefSeq" id="WP_154519465.1">
    <property type="nucleotide sequence ID" value="NZ_VUMT01000013.1"/>
</dbReference>
<protein>
    <submittedName>
        <fullName evidence="2">DUF2334 domain-containing protein</fullName>
    </submittedName>
</protein>
<name>A0A6L5XYX9_9FIRM</name>
<reference evidence="2 3" key="1">
    <citation type="submission" date="2019-08" db="EMBL/GenBank/DDBJ databases">
        <title>In-depth cultivation of the pig gut microbiome towards novel bacterial diversity and tailored functional studies.</title>
        <authorList>
            <person name="Wylensek D."/>
            <person name="Hitch T.C.A."/>
            <person name="Clavel T."/>
        </authorList>
    </citation>
    <scope>NUCLEOTIDE SEQUENCE [LARGE SCALE GENOMIC DNA]</scope>
    <source>
        <strain evidence="2 3">WCA-693-APC-MOT-I</strain>
    </source>
</reference>
<dbReference type="AlphaFoldDB" id="A0A6L5XYX9"/>